<evidence type="ECO:0008006" key="4">
    <source>
        <dbReference type="Google" id="ProtNLM"/>
    </source>
</evidence>
<evidence type="ECO:0000313" key="2">
    <source>
        <dbReference type="EMBL" id="EKO40001.1"/>
    </source>
</evidence>
<organism evidence="2 3">
    <name type="scientific">Solidesulfovibrio magneticus str. Maddingley MBC34</name>
    <dbReference type="NCBI Taxonomy" id="1206767"/>
    <lineage>
        <taxon>Bacteria</taxon>
        <taxon>Pseudomonadati</taxon>
        <taxon>Thermodesulfobacteriota</taxon>
        <taxon>Desulfovibrionia</taxon>
        <taxon>Desulfovibrionales</taxon>
        <taxon>Desulfovibrionaceae</taxon>
        <taxon>Solidesulfovibrio</taxon>
    </lineage>
</organism>
<evidence type="ECO:0000256" key="1">
    <source>
        <dbReference type="SAM" id="MobiDB-lite"/>
    </source>
</evidence>
<accession>K6GSS3</accession>
<name>K6GSS3_9BACT</name>
<dbReference type="Proteomes" id="UP000006272">
    <property type="component" value="Unassembled WGS sequence"/>
</dbReference>
<protein>
    <recommendedName>
        <fullName evidence="4">Alpha/beta hydrolase</fullName>
    </recommendedName>
</protein>
<evidence type="ECO:0000313" key="3">
    <source>
        <dbReference type="Proteomes" id="UP000006272"/>
    </source>
</evidence>
<feature type="region of interest" description="Disordered" evidence="1">
    <location>
        <begin position="100"/>
        <end position="120"/>
    </location>
</feature>
<proteinExistence type="predicted"/>
<dbReference type="PATRIC" id="fig|1206767.3.peg.1246"/>
<comment type="caution">
    <text evidence="2">The sequence shown here is derived from an EMBL/GenBank/DDBJ whole genome shotgun (WGS) entry which is preliminary data.</text>
</comment>
<dbReference type="EMBL" id="ALAO01000098">
    <property type="protein sequence ID" value="EKO40001.1"/>
    <property type="molecule type" value="Genomic_DNA"/>
</dbReference>
<gene>
    <name evidence="2" type="ORF">B193_1276</name>
</gene>
<dbReference type="SUPFAM" id="SSF53474">
    <property type="entry name" value="alpha/beta-Hydrolases"/>
    <property type="match status" value="1"/>
</dbReference>
<reference evidence="2 3" key="1">
    <citation type="submission" date="2012-07" db="EMBL/GenBank/DDBJ databases">
        <title>Draft genome sequence of Desulfovibrio magneticus str. Maddingley MBC34 obtained from a metagenomic sequence of a methanogenic enrichment isolated from coal-seam formation water in Victoria, Australia.</title>
        <authorList>
            <person name="Greenfield P."/>
            <person name="Hendry P."/>
            <person name="Li D."/>
            <person name="Rosewarne C.P."/>
            <person name="Tran-Dinh N."/>
            <person name="Elbourne L.D.H."/>
            <person name="Paulsen I.T."/>
            <person name="Midgley D.J."/>
        </authorList>
    </citation>
    <scope>NUCLEOTIDE SEQUENCE [LARGE SCALE GENOMIC DNA]</scope>
    <source>
        <strain evidence="3">Maddingley MBC34</strain>
    </source>
</reference>
<dbReference type="Gene3D" id="3.40.50.1820">
    <property type="entry name" value="alpha/beta hydrolase"/>
    <property type="match status" value="1"/>
</dbReference>
<feature type="compositionally biased region" description="Basic and acidic residues" evidence="1">
    <location>
        <begin position="100"/>
        <end position="109"/>
    </location>
</feature>
<sequence length="306" mass="31200">MAAVRHPAIARHGLAVARPGRSGACLLAAVCLLLAVFAGGCAGRAGSAARRDLATAIAASGALTPVVLETSPACPAPLVAYGRSGPGGTLAVYLEGDGQAYRDRSRPSDDPTPADPTGLRLAARDPGGKALYLARPGQYLSPEVLAGLDPALWTTQRYAPGTVACLNAALDAAKAAYRADSLRLIGYSGGGSLAVLLAAERTDVVELVTVAANLDLAAWAGLHGLTLPPQWHNPADVAPAVAHIPQIHISGSSDANTPSWLCRRFLSRLGDASRARCLVLEGADHHHGLAEAWPGVAADGPGRPSP</sequence>
<dbReference type="InterPro" id="IPR029058">
    <property type="entry name" value="AB_hydrolase_fold"/>
</dbReference>
<dbReference type="AlphaFoldDB" id="K6GSS3"/>